<feature type="region of interest" description="Disordered" evidence="1">
    <location>
        <begin position="1"/>
        <end position="28"/>
    </location>
</feature>
<evidence type="ECO:0000313" key="2">
    <source>
        <dbReference type="EMBL" id="RNA22658.1"/>
    </source>
</evidence>
<accession>A0A3M7RHB0</accession>
<name>A0A3M7RHB0_BRAPC</name>
<proteinExistence type="predicted"/>
<dbReference type="AlphaFoldDB" id="A0A3M7RHB0"/>
<sequence length="104" mass="12439">MKKTKKQNPRYKKKEKRKKKKEKRKRKKKKEIELFLAFSLIFTGTGVEFSTSSSILFDVYEITGGKLLVNQINQIINYFSILHLVEEEFLFNLYLNFTTPKKQN</sequence>
<evidence type="ECO:0000313" key="3">
    <source>
        <dbReference type="Proteomes" id="UP000276133"/>
    </source>
</evidence>
<gene>
    <name evidence="2" type="ORF">BpHYR1_025094</name>
</gene>
<organism evidence="2 3">
    <name type="scientific">Brachionus plicatilis</name>
    <name type="common">Marine rotifer</name>
    <name type="synonym">Brachionus muelleri</name>
    <dbReference type="NCBI Taxonomy" id="10195"/>
    <lineage>
        <taxon>Eukaryota</taxon>
        <taxon>Metazoa</taxon>
        <taxon>Spiralia</taxon>
        <taxon>Gnathifera</taxon>
        <taxon>Rotifera</taxon>
        <taxon>Eurotatoria</taxon>
        <taxon>Monogononta</taxon>
        <taxon>Pseudotrocha</taxon>
        <taxon>Ploima</taxon>
        <taxon>Brachionidae</taxon>
        <taxon>Brachionus</taxon>
    </lineage>
</organism>
<evidence type="ECO:0000256" key="1">
    <source>
        <dbReference type="SAM" id="MobiDB-lite"/>
    </source>
</evidence>
<reference evidence="2 3" key="1">
    <citation type="journal article" date="2018" name="Sci. Rep.">
        <title>Genomic signatures of local adaptation to the degree of environmental predictability in rotifers.</title>
        <authorList>
            <person name="Franch-Gras L."/>
            <person name="Hahn C."/>
            <person name="Garcia-Roger E.M."/>
            <person name="Carmona M.J."/>
            <person name="Serra M."/>
            <person name="Gomez A."/>
        </authorList>
    </citation>
    <scope>NUCLEOTIDE SEQUENCE [LARGE SCALE GENOMIC DNA]</scope>
    <source>
        <strain evidence="2">HYR1</strain>
    </source>
</reference>
<dbReference type="EMBL" id="REGN01003416">
    <property type="protein sequence ID" value="RNA22658.1"/>
    <property type="molecule type" value="Genomic_DNA"/>
</dbReference>
<protein>
    <submittedName>
        <fullName evidence="2">Uncharacterized protein</fullName>
    </submittedName>
</protein>
<dbReference type="Proteomes" id="UP000276133">
    <property type="component" value="Unassembled WGS sequence"/>
</dbReference>
<keyword evidence="3" id="KW-1185">Reference proteome</keyword>
<comment type="caution">
    <text evidence="2">The sequence shown here is derived from an EMBL/GenBank/DDBJ whole genome shotgun (WGS) entry which is preliminary data.</text>
</comment>